<dbReference type="Proteomes" id="UP000770717">
    <property type="component" value="Unassembled WGS sequence"/>
</dbReference>
<keyword evidence="1" id="KW-0812">Transmembrane</keyword>
<dbReference type="EMBL" id="WNTK01000012">
    <property type="protein sequence ID" value="KAG9475415.1"/>
    <property type="molecule type" value="Genomic_DNA"/>
</dbReference>
<gene>
    <name evidence="2" type="ORF">GDO78_003698</name>
</gene>
<protein>
    <submittedName>
        <fullName evidence="2">Uncharacterized protein</fullName>
    </submittedName>
</protein>
<evidence type="ECO:0000256" key="1">
    <source>
        <dbReference type="SAM" id="Phobius"/>
    </source>
</evidence>
<name>A0A8J6K1I9_ELECQ</name>
<reference evidence="2" key="1">
    <citation type="thesis" date="2020" institute="ProQuest LLC" country="789 East Eisenhower Parkway, Ann Arbor, MI, USA">
        <title>Comparative Genomics and Chromosome Evolution.</title>
        <authorList>
            <person name="Mudd A.B."/>
        </authorList>
    </citation>
    <scope>NUCLEOTIDE SEQUENCE</scope>
    <source>
        <strain evidence="2">HN-11 Male</strain>
        <tissue evidence="2">Kidney and liver</tissue>
    </source>
</reference>
<keyword evidence="1" id="KW-1133">Transmembrane helix</keyword>
<keyword evidence="1" id="KW-0472">Membrane</keyword>
<dbReference type="AlphaFoldDB" id="A0A8J6K1I9"/>
<evidence type="ECO:0000313" key="2">
    <source>
        <dbReference type="EMBL" id="KAG9475415.1"/>
    </source>
</evidence>
<organism evidence="2 3">
    <name type="scientific">Eleutherodactylus coqui</name>
    <name type="common">Puerto Rican coqui</name>
    <dbReference type="NCBI Taxonomy" id="57060"/>
    <lineage>
        <taxon>Eukaryota</taxon>
        <taxon>Metazoa</taxon>
        <taxon>Chordata</taxon>
        <taxon>Craniata</taxon>
        <taxon>Vertebrata</taxon>
        <taxon>Euteleostomi</taxon>
        <taxon>Amphibia</taxon>
        <taxon>Batrachia</taxon>
        <taxon>Anura</taxon>
        <taxon>Neobatrachia</taxon>
        <taxon>Hyloidea</taxon>
        <taxon>Eleutherodactylidae</taxon>
        <taxon>Eleutherodactylinae</taxon>
        <taxon>Eleutherodactylus</taxon>
        <taxon>Eleutherodactylus</taxon>
    </lineage>
</organism>
<feature type="transmembrane region" description="Helical" evidence="1">
    <location>
        <begin position="12"/>
        <end position="33"/>
    </location>
</feature>
<keyword evidence="3" id="KW-1185">Reference proteome</keyword>
<accession>A0A8J6K1I9</accession>
<comment type="caution">
    <text evidence="2">The sequence shown here is derived from an EMBL/GenBank/DDBJ whole genome shotgun (WGS) entry which is preliminary data.</text>
</comment>
<sequence>MPWGSLVEAQALTCSILSLLNLCLLFSGVVEVWRNLQGILEMYLHARALMHRGLRSFIETSQ</sequence>
<evidence type="ECO:0000313" key="3">
    <source>
        <dbReference type="Proteomes" id="UP000770717"/>
    </source>
</evidence>
<proteinExistence type="predicted"/>